<dbReference type="SMART" id="SM00347">
    <property type="entry name" value="HTH_MARR"/>
    <property type="match status" value="1"/>
</dbReference>
<evidence type="ECO:0000259" key="5">
    <source>
        <dbReference type="PROSITE" id="PS50995"/>
    </source>
</evidence>
<dbReference type="Pfam" id="PF01047">
    <property type="entry name" value="MarR"/>
    <property type="match status" value="1"/>
</dbReference>
<dbReference type="Proteomes" id="UP000605427">
    <property type="component" value="Unassembled WGS sequence"/>
</dbReference>
<evidence type="ECO:0000313" key="7">
    <source>
        <dbReference type="Proteomes" id="UP000605427"/>
    </source>
</evidence>
<dbReference type="InterPro" id="IPR023187">
    <property type="entry name" value="Tscrpt_reg_MarR-type_CS"/>
</dbReference>
<keyword evidence="3" id="KW-0804">Transcription</keyword>
<reference evidence="7" key="1">
    <citation type="journal article" date="2019" name="Int. J. Syst. Evol. Microbiol.">
        <title>The Global Catalogue of Microorganisms (GCM) 10K type strain sequencing project: providing services to taxonomists for standard genome sequencing and annotation.</title>
        <authorList>
            <consortium name="The Broad Institute Genomics Platform"/>
            <consortium name="The Broad Institute Genome Sequencing Center for Infectious Disease"/>
            <person name="Wu L."/>
            <person name="Ma J."/>
        </authorList>
    </citation>
    <scope>NUCLEOTIDE SEQUENCE [LARGE SCALE GENOMIC DNA]</scope>
    <source>
        <strain evidence="7">CCM 8702</strain>
    </source>
</reference>
<feature type="region of interest" description="Disordered" evidence="4">
    <location>
        <begin position="1"/>
        <end position="61"/>
    </location>
</feature>
<keyword evidence="2" id="KW-0238">DNA-binding</keyword>
<proteinExistence type="predicted"/>
<feature type="compositionally biased region" description="Polar residues" evidence="4">
    <location>
        <begin position="38"/>
        <end position="54"/>
    </location>
</feature>
<evidence type="ECO:0000313" key="6">
    <source>
        <dbReference type="EMBL" id="GGH76697.1"/>
    </source>
</evidence>
<evidence type="ECO:0000256" key="3">
    <source>
        <dbReference type="ARBA" id="ARBA00023163"/>
    </source>
</evidence>
<dbReference type="PANTHER" id="PTHR42756:SF1">
    <property type="entry name" value="TRANSCRIPTIONAL REPRESSOR OF EMRAB OPERON"/>
    <property type="match status" value="1"/>
</dbReference>
<dbReference type="PRINTS" id="PR00598">
    <property type="entry name" value="HTHMARR"/>
</dbReference>
<dbReference type="Gene3D" id="1.10.10.10">
    <property type="entry name" value="Winged helix-like DNA-binding domain superfamily/Winged helix DNA-binding domain"/>
    <property type="match status" value="1"/>
</dbReference>
<evidence type="ECO:0000256" key="1">
    <source>
        <dbReference type="ARBA" id="ARBA00023015"/>
    </source>
</evidence>
<dbReference type="PROSITE" id="PS01117">
    <property type="entry name" value="HTH_MARR_1"/>
    <property type="match status" value="1"/>
</dbReference>
<dbReference type="PROSITE" id="PS50995">
    <property type="entry name" value="HTH_MARR_2"/>
    <property type="match status" value="1"/>
</dbReference>
<dbReference type="InterPro" id="IPR036390">
    <property type="entry name" value="WH_DNA-bd_sf"/>
</dbReference>
<comment type="caution">
    <text evidence="6">The sequence shown here is derived from an EMBL/GenBank/DDBJ whole genome shotgun (WGS) entry which is preliminary data.</text>
</comment>
<organism evidence="6 7">
    <name type="scientific">Saccharibacillus endophyticus</name>
    <dbReference type="NCBI Taxonomy" id="2060666"/>
    <lineage>
        <taxon>Bacteria</taxon>
        <taxon>Bacillati</taxon>
        <taxon>Bacillota</taxon>
        <taxon>Bacilli</taxon>
        <taxon>Bacillales</taxon>
        <taxon>Paenibacillaceae</taxon>
        <taxon>Saccharibacillus</taxon>
    </lineage>
</organism>
<keyword evidence="1" id="KW-0805">Transcription regulation</keyword>
<name>A0ABQ1ZSC4_9BACL</name>
<sequence>MTRTGVRKLEISVRRPGRNEENAMTHEHAQPPEDFQPNHRTGTSADSDVATPSSLPAPREFSAGERYPVSFAIFAMGRSHKGLAAQLLREIGLFAGQEILLFQLWDNDSQSQNSLGRALRLDHSTVAKSVKRLEESGLVSRSRSPEDGRVTLVSLTDAGRALEQRVTAVWQQVEQATTEGFTEEELATLTRLALKAAANADKHLK</sequence>
<feature type="domain" description="HTH marR-type" evidence="5">
    <location>
        <begin position="66"/>
        <end position="198"/>
    </location>
</feature>
<dbReference type="PANTHER" id="PTHR42756">
    <property type="entry name" value="TRANSCRIPTIONAL REGULATOR, MARR"/>
    <property type="match status" value="1"/>
</dbReference>
<dbReference type="EMBL" id="BMDD01000002">
    <property type="protein sequence ID" value="GGH76697.1"/>
    <property type="molecule type" value="Genomic_DNA"/>
</dbReference>
<keyword evidence="7" id="KW-1185">Reference proteome</keyword>
<dbReference type="InterPro" id="IPR036388">
    <property type="entry name" value="WH-like_DNA-bd_sf"/>
</dbReference>
<dbReference type="InterPro" id="IPR000835">
    <property type="entry name" value="HTH_MarR-typ"/>
</dbReference>
<dbReference type="SUPFAM" id="SSF46785">
    <property type="entry name" value="Winged helix' DNA-binding domain"/>
    <property type="match status" value="1"/>
</dbReference>
<evidence type="ECO:0000256" key="2">
    <source>
        <dbReference type="ARBA" id="ARBA00023125"/>
    </source>
</evidence>
<feature type="compositionally biased region" description="Basic and acidic residues" evidence="4">
    <location>
        <begin position="7"/>
        <end position="31"/>
    </location>
</feature>
<evidence type="ECO:0000256" key="4">
    <source>
        <dbReference type="SAM" id="MobiDB-lite"/>
    </source>
</evidence>
<gene>
    <name evidence="6" type="ORF">GCM10007362_19330</name>
</gene>
<accession>A0ABQ1ZSC4</accession>
<protein>
    <recommendedName>
        <fullName evidence="5">HTH marR-type domain-containing protein</fullName>
    </recommendedName>
</protein>